<dbReference type="PANTHER" id="PTHR33505">
    <property type="entry name" value="ZGC:162634"/>
    <property type="match status" value="1"/>
</dbReference>
<dbReference type="FunFam" id="2.20.25.10:FF:000002">
    <property type="entry name" value="UPF0434 protein YcaR"/>
    <property type="match status" value="1"/>
</dbReference>
<reference evidence="1 2" key="1">
    <citation type="journal article" date="2011" name="Front. Microbiol.">
        <title>Genomic signatures of strain selection and enhancement in Bacillus atrophaeus var. globigii, a historical biowarfare simulant.</title>
        <authorList>
            <person name="Gibbons H.S."/>
            <person name="Broomall S.M."/>
            <person name="McNew L.A."/>
            <person name="Daligault H."/>
            <person name="Chapman C."/>
            <person name="Bruce D."/>
            <person name="Karavis M."/>
            <person name="Krepps M."/>
            <person name="McGregor P.A."/>
            <person name="Hong C."/>
            <person name="Park K.H."/>
            <person name="Akmal A."/>
            <person name="Feldman A."/>
            <person name="Lin J.S."/>
            <person name="Chang W.E."/>
            <person name="Higgs B.W."/>
            <person name="Demirev P."/>
            <person name="Lindquist J."/>
            <person name="Liem A."/>
            <person name="Fochler E."/>
            <person name="Read T.D."/>
            <person name="Tapia R."/>
            <person name="Johnson S."/>
            <person name="Bishop-Lilly K.A."/>
            <person name="Detter C."/>
            <person name="Han C."/>
            <person name="Sozhamannan S."/>
            <person name="Rosenzweig C.N."/>
            <person name="Skowronski E.W."/>
        </authorList>
    </citation>
    <scope>NUCLEOTIDE SEQUENCE [LARGE SCALE GENOMIC DNA]</scope>
    <source>
        <strain evidence="1 2">AK5</strain>
    </source>
</reference>
<evidence type="ECO:0000313" key="2">
    <source>
        <dbReference type="Proteomes" id="UP000288212"/>
    </source>
</evidence>
<protein>
    <submittedName>
        <fullName evidence="1">Uncharacterized protein</fullName>
    </submittedName>
</protein>
<dbReference type="RefSeq" id="WP_126790462.1">
    <property type="nucleotide sequence ID" value="NZ_PIPI01000001.1"/>
</dbReference>
<dbReference type="Proteomes" id="UP000288212">
    <property type="component" value="Unassembled WGS sequence"/>
</dbReference>
<dbReference type="Gene3D" id="2.20.25.10">
    <property type="match status" value="1"/>
</dbReference>
<dbReference type="SUPFAM" id="SSF158997">
    <property type="entry name" value="Trm112p-like"/>
    <property type="match status" value="1"/>
</dbReference>
<dbReference type="GO" id="GO:0005829">
    <property type="term" value="C:cytosol"/>
    <property type="evidence" value="ECO:0007669"/>
    <property type="project" value="TreeGrafter"/>
</dbReference>
<name>A0A432VXS8_9GAMM</name>
<organism evidence="1 2">
    <name type="scientific">Aliidiomarina haloalkalitolerans</name>
    <dbReference type="NCBI Taxonomy" id="859059"/>
    <lineage>
        <taxon>Bacteria</taxon>
        <taxon>Pseudomonadati</taxon>
        <taxon>Pseudomonadota</taxon>
        <taxon>Gammaproteobacteria</taxon>
        <taxon>Alteromonadales</taxon>
        <taxon>Idiomarinaceae</taxon>
        <taxon>Aliidiomarina</taxon>
    </lineage>
</organism>
<dbReference type="EMBL" id="PIPI01000001">
    <property type="protein sequence ID" value="RUO21484.1"/>
    <property type="molecule type" value="Genomic_DNA"/>
</dbReference>
<proteinExistence type="predicted"/>
<dbReference type="OrthoDB" id="9812205at2"/>
<sequence>MSLGANMLGILACPSCKGKLIWNQDKTELVCCGEQLAYPVQNGIPALLASAARELSQAEVEQVKS</sequence>
<accession>A0A432VXS8</accession>
<comment type="caution">
    <text evidence="1">The sequence shown here is derived from an EMBL/GenBank/DDBJ whole genome shotgun (WGS) entry which is preliminary data.</text>
</comment>
<dbReference type="PANTHER" id="PTHR33505:SF4">
    <property type="entry name" value="PROTEIN PREY, MITOCHONDRIAL"/>
    <property type="match status" value="1"/>
</dbReference>
<dbReference type="AlphaFoldDB" id="A0A432VXS8"/>
<dbReference type="Pfam" id="PF03966">
    <property type="entry name" value="Trm112p"/>
    <property type="match status" value="1"/>
</dbReference>
<evidence type="ECO:0000313" key="1">
    <source>
        <dbReference type="EMBL" id="RUO21484.1"/>
    </source>
</evidence>
<gene>
    <name evidence="1" type="ORF">CWE06_01090</name>
</gene>
<keyword evidence="2" id="KW-1185">Reference proteome</keyword>
<dbReference type="InterPro" id="IPR005651">
    <property type="entry name" value="Trm112-like"/>
</dbReference>